<dbReference type="EMBL" id="LT629692">
    <property type="protein sequence ID" value="SDG33521.1"/>
    <property type="molecule type" value="Genomic_DNA"/>
</dbReference>
<evidence type="ECO:0000313" key="1">
    <source>
        <dbReference type="EMBL" id="SDG33521.1"/>
    </source>
</evidence>
<proteinExistence type="predicted"/>
<dbReference type="Proteomes" id="UP000199009">
    <property type="component" value="Chromosome I"/>
</dbReference>
<name>A0A1G7TEA7_9MICO</name>
<sequence>MDDAGAPLRILAEAGFHFVSRHIRRRDVRAAWRAGRKRGWYGSEPSRWVG</sequence>
<gene>
    <name evidence="1" type="ORF">SAMN04489810_0021</name>
</gene>
<keyword evidence="2" id="KW-1185">Reference proteome</keyword>
<evidence type="ECO:0000313" key="2">
    <source>
        <dbReference type="Proteomes" id="UP000199009"/>
    </source>
</evidence>
<accession>A0A1G7TEA7</accession>
<dbReference type="AlphaFoldDB" id="A0A1G7TEA7"/>
<protein>
    <submittedName>
        <fullName evidence="1">Uncharacterized protein</fullName>
    </submittedName>
</protein>
<organism evidence="1 2">
    <name type="scientific">Microbacterium pygmaeum</name>
    <dbReference type="NCBI Taxonomy" id="370764"/>
    <lineage>
        <taxon>Bacteria</taxon>
        <taxon>Bacillati</taxon>
        <taxon>Actinomycetota</taxon>
        <taxon>Actinomycetes</taxon>
        <taxon>Micrococcales</taxon>
        <taxon>Microbacteriaceae</taxon>
        <taxon>Microbacterium</taxon>
    </lineage>
</organism>
<reference evidence="1 2" key="1">
    <citation type="submission" date="2016-10" db="EMBL/GenBank/DDBJ databases">
        <authorList>
            <person name="de Groot N.N."/>
        </authorList>
    </citation>
    <scope>NUCLEOTIDE SEQUENCE [LARGE SCALE GENOMIC DNA]</scope>
    <source>
        <strain evidence="1 2">DSM 23142</strain>
    </source>
</reference>
<dbReference type="STRING" id="370764.SAMN04489810_0021"/>